<comment type="cofactor">
    <cofactor evidence="1">
        <name>FAD</name>
        <dbReference type="ChEBI" id="CHEBI:57692"/>
    </cofactor>
</comment>
<sequence length="593" mass="67393">GNISAYNEWSLNSLTLYHSHQRQIIQIGRKWLETEARLRVSNMLSKSPSTRIHLLYFLLLLQSYSSCASSASTPENFIQCVSINSELSVPVTTTVFTPNNSSFTSVLRSTTFNRRFLEPSVLEPEFIFAPLHDSHVQAAVICSKKLGLHLRVRSGGHDYEGISCTSVMETPFALIDLVNLRLINVDIEDNSAWVQTGANVGEVYYRIAQKSKLHGFPAGLCSSVGIGGHITGGAYGAMLRKYGLAADNVIDARIVDVNGRILDREAMGEDLFWAIRGGGGGSFGIILWWRIKLVPVPATVTVFQVNKTLEQGATKLLYRWQQVVDKLDEDLFLKVTMRVVNTSERGQRTVAAIFEALFLGRANRLLRVMQRSFPELGLVRKDCVEMSWIESVVFLDRKPIGTPIEYLLQAKHKSPAPFKAKSDYVKVPIPEEALEGLWERMLEKDIWSFILWNPYGGKMSKISESEIPFPHRKGNIFMSHWLVFWEVGQKDSKRQLDWIRELYEYIAPYVSNSPREAFANYRDLDLGINWKNSTSFEQASAWGEKYFKDNFNRLARVKGKVDPDNFFRHEQSIPPLQRNLGTKVCGQTLKDFY</sequence>
<proteinExistence type="inferred from homology"/>
<dbReference type="FunFam" id="3.30.43.10:FF:000004">
    <property type="entry name" value="Berberine bridge enzyme-like 15"/>
    <property type="match status" value="1"/>
</dbReference>
<evidence type="ECO:0000256" key="4">
    <source>
        <dbReference type="ARBA" id="ARBA00022729"/>
    </source>
</evidence>
<keyword evidence="4" id="KW-0732">Signal</keyword>
<dbReference type="AlphaFoldDB" id="A0A2P5FTE9"/>
<dbReference type="Gene3D" id="3.30.465.10">
    <property type="match status" value="1"/>
</dbReference>
<name>A0A2P5FTE9_TREOI</name>
<evidence type="ECO:0000256" key="6">
    <source>
        <dbReference type="ARBA" id="ARBA00023157"/>
    </source>
</evidence>
<keyword evidence="6" id="KW-1015">Disulfide bond</keyword>
<protein>
    <submittedName>
        <fullName evidence="9">Xanthine dehydrogenase C subunit</fullName>
    </submittedName>
</protein>
<dbReference type="InterPro" id="IPR016166">
    <property type="entry name" value="FAD-bd_PCMH"/>
</dbReference>
<dbReference type="SUPFAM" id="SSF56176">
    <property type="entry name" value="FAD-binding/transporter-associated domain-like"/>
    <property type="match status" value="1"/>
</dbReference>
<dbReference type="EMBL" id="JXTC01000010">
    <property type="protein sequence ID" value="POO01073.1"/>
    <property type="molecule type" value="Genomic_DNA"/>
</dbReference>
<gene>
    <name evidence="9" type="ORF">TorRG33x02_032560</name>
</gene>
<dbReference type="PANTHER" id="PTHR32448">
    <property type="entry name" value="OS08G0158400 PROTEIN"/>
    <property type="match status" value="1"/>
</dbReference>
<dbReference type="InterPro" id="IPR006094">
    <property type="entry name" value="Oxid_FAD_bind_N"/>
</dbReference>
<dbReference type="GO" id="GO:0071949">
    <property type="term" value="F:FAD binding"/>
    <property type="evidence" value="ECO:0007669"/>
    <property type="project" value="InterPro"/>
</dbReference>
<dbReference type="OrthoDB" id="407275at2759"/>
<dbReference type="Gene3D" id="3.30.43.10">
    <property type="entry name" value="Uridine Diphospho-n-acetylenolpyruvylglucosamine Reductase, domain 2"/>
    <property type="match status" value="1"/>
</dbReference>
<feature type="domain" description="FAD-binding PCMH-type" evidence="8">
    <location>
        <begin position="120"/>
        <end position="296"/>
    </location>
</feature>
<reference evidence="10" key="1">
    <citation type="submission" date="2016-06" db="EMBL/GenBank/DDBJ databases">
        <title>Parallel loss of symbiosis genes in relatives of nitrogen-fixing non-legume Parasponia.</title>
        <authorList>
            <person name="Van Velzen R."/>
            <person name="Holmer R."/>
            <person name="Bu F."/>
            <person name="Rutten L."/>
            <person name="Van Zeijl A."/>
            <person name="Liu W."/>
            <person name="Santuari L."/>
            <person name="Cao Q."/>
            <person name="Sharma T."/>
            <person name="Shen D."/>
            <person name="Roswanjaya Y."/>
            <person name="Wardhani T."/>
            <person name="Kalhor M.S."/>
            <person name="Jansen J."/>
            <person name="Van den Hoogen J."/>
            <person name="Gungor B."/>
            <person name="Hartog M."/>
            <person name="Hontelez J."/>
            <person name="Verver J."/>
            <person name="Yang W.-C."/>
            <person name="Schijlen E."/>
            <person name="Repin R."/>
            <person name="Schilthuizen M."/>
            <person name="Schranz E."/>
            <person name="Heidstra R."/>
            <person name="Miyata K."/>
            <person name="Fedorova E."/>
            <person name="Kohlen W."/>
            <person name="Bisseling T."/>
            <person name="Smit S."/>
            <person name="Geurts R."/>
        </authorList>
    </citation>
    <scope>NUCLEOTIDE SEQUENCE [LARGE SCALE GENOMIC DNA]</scope>
    <source>
        <strain evidence="10">cv. RG33-2</strain>
    </source>
</reference>
<evidence type="ECO:0000256" key="1">
    <source>
        <dbReference type="ARBA" id="ARBA00001974"/>
    </source>
</evidence>
<dbReference type="Pfam" id="PF08031">
    <property type="entry name" value="BBE"/>
    <property type="match status" value="1"/>
</dbReference>
<dbReference type="InterPro" id="IPR016169">
    <property type="entry name" value="FAD-bd_PCMH_sub2"/>
</dbReference>
<evidence type="ECO:0000256" key="5">
    <source>
        <dbReference type="ARBA" id="ARBA00022827"/>
    </source>
</evidence>
<comment type="similarity">
    <text evidence="2">Belongs to the oxygen-dependent FAD-linked oxidoreductase family.</text>
</comment>
<dbReference type="Proteomes" id="UP000237000">
    <property type="component" value="Unassembled WGS sequence"/>
</dbReference>
<feature type="non-terminal residue" evidence="9">
    <location>
        <position position="1"/>
    </location>
</feature>
<dbReference type="GO" id="GO:1901696">
    <property type="term" value="P:cannabinoid biosynthetic process"/>
    <property type="evidence" value="ECO:0007669"/>
    <property type="project" value="UniProtKB-ARBA"/>
</dbReference>
<evidence type="ECO:0000313" key="9">
    <source>
        <dbReference type="EMBL" id="POO01073.1"/>
    </source>
</evidence>
<dbReference type="Gene3D" id="3.40.462.20">
    <property type="match status" value="1"/>
</dbReference>
<dbReference type="Pfam" id="PF01565">
    <property type="entry name" value="FAD_binding_4"/>
    <property type="match status" value="1"/>
</dbReference>
<keyword evidence="3" id="KW-0285">Flavoprotein</keyword>
<dbReference type="InterPro" id="IPR036318">
    <property type="entry name" value="FAD-bd_PCMH-like_sf"/>
</dbReference>
<evidence type="ECO:0000259" key="8">
    <source>
        <dbReference type="PROSITE" id="PS51387"/>
    </source>
</evidence>
<evidence type="ECO:0000256" key="3">
    <source>
        <dbReference type="ARBA" id="ARBA00022630"/>
    </source>
</evidence>
<comment type="caution">
    <text evidence="9">The sequence shown here is derived from an EMBL/GenBank/DDBJ whole genome shotgun (WGS) entry which is preliminary data.</text>
</comment>
<keyword evidence="5" id="KW-0274">FAD</keyword>
<dbReference type="InterPro" id="IPR012951">
    <property type="entry name" value="BBE"/>
</dbReference>
<dbReference type="PROSITE" id="PS51387">
    <property type="entry name" value="FAD_PCMH"/>
    <property type="match status" value="1"/>
</dbReference>
<keyword evidence="7" id="KW-0325">Glycoprotein</keyword>
<accession>A0A2P5FTE9</accession>
<evidence type="ECO:0000256" key="2">
    <source>
        <dbReference type="ARBA" id="ARBA00005466"/>
    </source>
</evidence>
<dbReference type="InterPro" id="IPR016167">
    <property type="entry name" value="FAD-bd_PCMH_sub1"/>
</dbReference>
<dbReference type="GO" id="GO:0016491">
    <property type="term" value="F:oxidoreductase activity"/>
    <property type="evidence" value="ECO:0007669"/>
    <property type="project" value="InterPro"/>
</dbReference>
<evidence type="ECO:0000313" key="10">
    <source>
        <dbReference type="Proteomes" id="UP000237000"/>
    </source>
</evidence>
<dbReference type="InParanoid" id="A0A2P5FTE9"/>
<organism evidence="9 10">
    <name type="scientific">Trema orientale</name>
    <name type="common">Charcoal tree</name>
    <name type="synonym">Celtis orientalis</name>
    <dbReference type="NCBI Taxonomy" id="63057"/>
    <lineage>
        <taxon>Eukaryota</taxon>
        <taxon>Viridiplantae</taxon>
        <taxon>Streptophyta</taxon>
        <taxon>Embryophyta</taxon>
        <taxon>Tracheophyta</taxon>
        <taxon>Spermatophyta</taxon>
        <taxon>Magnoliopsida</taxon>
        <taxon>eudicotyledons</taxon>
        <taxon>Gunneridae</taxon>
        <taxon>Pentapetalae</taxon>
        <taxon>rosids</taxon>
        <taxon>fabids</taxon>
        <taxon>Rosales</taxon>
        <taxon>Cannabaceae</taxon>
        <taxon>Trema</taxon>
    </lineage>
</organism>
<dbReference type="STRING" id="63057.A0A2P5FTE9"/>
<keyword evidence="10" id="KW-1185">Reference proteome</keyword>
<evidence type="ECO:0000256" key="7">
    <source>
        <dbReference type="ARBA" id="ARBA00023180"/>
    </source>
</evidence>